<organism evidence="8 9">
    <name type="scientific">Terfezia boudieri ATCC MYA-4762</name>
    <dbReference type="NCBI Taxonomy" id="1051890"/>
    <lineage>
        <taxon>Eukaryota</taxon>
        <taxon>Fungi</taxon>
        <taxon>Dikarya</taxon>
        <taxon>Ascomycota</taxon>
        <taxon>Pezizomycotina</taxon>
        <taxon>Pezizomycetes</taxon>
        <taxon>Pezizales</taxon>
        <taxon>Pezizaceae</taxon>
        <taxon>Terfezia</taxon>
    </lineage>
</organism>
<comment type="subcellular location">
    <subcellularLocation>
        <location evidence="1">Membrane</location>
        <topology evidence="1">Multi-pass membrane protein</topology>
    </subcellularLocation>
</comment>
<dbReference type="STRING" id="1051890.A0A3N4LU17"/>
<dbReference type="EMBL" id="ML121535">
    <property type="protein sequence ID" value="RPB26386.1"/>
    <property type="molecule type" value="Genomic_DNA"/>
</dbReference>
<keyword evidence="9" id="KW-1185">Reference proteome</keyword>
<dbReference type="InterPro" id="IPR006603">
    <property type="entry name" value="PQ-loop_rpt"/>
</dbReference>
<keyword evidence="2 7" id="KW-0812">Transmembrane</keyword>
<accession>A0A3N4LU17</accession>
<dbReference type="GO" id="GO:0000329">
    <property type="term" value="C:fungal-type vacuole membrane"/>
    <property type="evidence" value="ECO:0007669"/>
    <property type="project" value="TreeGrafter"/>
</dbReference>
<dbReference type="InParanoid" id="A0A3N4LU17"/>
<feature type="transmembrane region" description="Helical" evidence="7">
    <location>
        <begin position="20"/>
        <end position="49"/>
    </location>
</feature>
<gene>
    <name evidence="8" type="ORF">L211DRAFT_782008</name>
</gene>
<evidence type="ECO:0000256" key="4">
    <source>
        <dbReference type="ARBA" id="ARBA00023136"/>
    </source>
</evidence>
<name>A0A3N4LU17_9PEZI</name>
<dbReference type="PANTHER" id="PTHR16201:SF34">
    <property type="entry name" value="LYSOSOMAL AMINO ACID TRANSPORTER 1"/>
    <property type="match status" value="1"/>
</dbReference>
<evidence type="ECO:0000313" key="8">
    <source>
        <dbReference type="EMBL" id="RPB26386.1"/>
    </source>
</evidence>
<dbReference type="FunFam" id="1.20.1280.290:FF:000009">
    <property type="entry name" value="PQ loop repeat family protein"/>
    <property type="match status" value="1"/>
</dbReference>
<reference evidence="8 9" key="1">
    <citation type="journal article" date="2018" name="Nat. Ecol. Evol.">
        <title>Pezizomycetes genomes reveal the molecular basis of ectomycorrhizal truffle lifestyle.</title>
        <authorList>
            <person name="Murat C."/>
            <person name="Payen T."/>
            <person name="Noel B."/>
            <person name="Kuo A."/>
            <person name="Morin E."/>
            <person name="Chen J."/>
            <person name="Kohler A."/>
            <person name="Krizsan K."/>
            <person name="Balestrini R."/>
            <person name="Da Silva C."/>
            <person name="Montanini B."/>
            <person name="Hainaut M."/>
            <person name="Levati E."/>
            <person name="Barry K.W."/>
            <person name="Belfiori B."/>
            <person name="Cichocki N."/>
            <person name="Clum A."/>
            <person name="Dockter R.B."/>
            <person name="Fauchery L."/>
            <person name="Guy J."/>
            <person name="Iotti M."/>
            <person name="Le Tacon F."/>
            <person name="Lindquist E.A."/>
            <person name="Lipzen A."/>
            <person name="Malagnac F."/>
            <person name="Mello A."/>
            <person name="Molinier V."/>
            <person name="Miyauchi S."/>
            <person name="Poulain J."/>
            <person name="Riccioni C."/>
            <person name="Rubini A."/>
            <person name="Sitrit Y."/>
            <person name="Splivallo R."/>
            <person name="Traeger S."/>
            <person name="Wang M."/>
            <person name="Zifcakova L."/>
            <person name="Wipf D."/>
            <person name="Zambonelli A."/>
            <person name="Paolocci F."/>
            <person name="Nowrousian M."/>
            <person name="Ottonello S."/>
            <person name="Baldrian P."/>
            <person name="Spatafora J.W."/>
            <person name="Henrissat B."/>
            <person name="Nagy L.G."/>
            <person name="Aury J.M."/>
            <person name="Wincker P."/>
            <person name="Grigoriev I.V."/>
            <person name="Bonfante P."/>
            <person name="Martin F.M."/>
        </authorList>
    </citation>
    <scope>NUCLEOTIDE SEQUENCE [LARGE SCALE GENOMIC DNA]</scope>
    <source>
        <strain evidence="8 9">ATCC MYA-4762</strain>
    </source>
</reference>
<evidence type="ECO:0000256" key="7">
    <source>
        <dbReference type="SAM" id="Phobius"/>
    </source>
</evidence>
<dbReference type="Pfam" id="PF04193">
    <property type="entry name" value="PQ-loop"/>
    <property type="match status" value="2"/>
</dbReference>
<evidence type="ECO:0000256" key="3">
    <source>
        <dbReference type="ARBA" id="ARBA00022989"/>
    </source>
</evidence>
<dbReference type="Gene3D" id="1.20.1280.290">
    <property type="match status" value="2"/>
</dbReference>
<dbReference type="FunCoup" id="A0A3N4LU17">
    <property type="interactions" value="5"/>
</dbReference>
<dbReference type="SMART" id="SM00679">
    <property type="entry name" value="CTNS"/>
    <property type="match status" value="2"/>
</dbReference>
<keyword evidence="4 7" id="KW-0472">Membrane</keyword>
<dbReference type="GO" id="GO:0034488">
    <property type="term" value="P:basic amino acid transmembrane export from vacuole"/>
    <property type="evidence" value="ECO:0007669"/>
    <property type="project" value="TreeGrafter"/>
</dbReference>
<dbReference type="InterPro" id="IPR051415">
    <property type="entry name" value="LAAT-1"/>
</dbReference>
<comment type="catalytic activity">
    <reaction evidence="6">
        <text>L-histidine(out) + L-arginine(in) = L-histidine(in) + L-arginine(out)</text>
        <dbReference type="Rhea" id="RHEA:71063"/>
        <dbReference type="ChEBI" id="CHEBI:32682"/>
        <dbReference type="ChEBI" id="CHEBI:57595"/>
    </reaction>
</comment>
<evidence type="ECO:0000256" key="1">
    <source>
        <dbReference type="ARBA" id="ARBA00004141"/>
    </source>
</evidence>
<dbReference type="OrthoDB" id="8048523at2759"/>
<dbReference type="PANTHER" id="PTHR16201">
    <property type="entry name" value="SEVEN TRANSMEMBRANE PROTEIN 1-RELATED"/>
    <property type="match status" value="1"/>
</dbReference>
<dbReference type="AlphaFoldDB" id="A0A3N4LU17"/>
<keyword evidence="3 7" id="KW-1133">Transmembrane helix</keyword>
<protein>
    <submittedName>
        <fullName evidence="8">PQ-loop-domain-containing protein</fullName>
    </submittedName>
</protein>
<sequence length="347" mass="37887">MDPSPLPQFCSPAAPYLVNLSIFFGTCIPSQLSLISSVLGLCSISAWLFSQIPQVIKNYRNRSVEGLSALFLLNWFLGDICNFLGTVILNQMFFQKAIGAYYVTVDFALMLQFIWYGVFVMTGKKASGYSALDVVVTDSDDSGDRERKGVPVVIHGVSLSPPESPSNSLMGSYASGGAAVALEPVQISRSGDWISIDTLGKILSWVSTSLYCTSRLPQLYKNYTRRTTAGLSIMLFVAAFFGNLFYSLSLLTNPLGWADYEPYGGGGIAGPEGSKRSEWWANTLPFFMGASGVLCQDAMVYVQYLWWGDEEKVEELSDEVVVPVKKSLETQRLLGGLGRTYGAVGSK</sequence>
<evidence type="ECO:0000256" key="6">
    <source>
        <dbReference type="ARBA" id="ARBA00050768"/>
    </source>
</evidence>
<comment type="similarity">
    <text evidence="5">Belongs to the laat-1 family.</text>
</comment>
<feature type="transmembrane region" description="Helical" evidence="7">
    <location>
        <begin position="70"/>
        <end position="93"/>
    </location>
</feature>
<dbReference type="Proteomes" id="UP000267821">
    <property type="component" value="Unassembled WGS sequence"/>
</dbReference>
<evidence type="ECO:0000256" key="2">
    <source>
        <dbReference type="ARBA" id="ARBA00022692"/>
    </source>
</evidence>
<feature type="transmembrane region" description="Helical" evidence="7">
    <location>
        <begin position="229"/>
        <end position="248"/>
    </location>
</feature>
<evidence type="ECO:0000256" key="5">
    <source>
        <dbReference type="ARBA" id="ARBA00038039"/>
    </source>
</evidence>
<proteinExistence type="inferred from homology"/>
<evidence type="ECO:0000313" key="9">
    <source>
        <dbReference type="Proteomes" id="UP000267821"/>
    </source>
</evidence>
<dbReference type="GO" id="GO:0015174">
    <property type="term" value="F:basic amino acid transmembrane transporter activity"/>
    <property type="evidence" value="ECO:0007669"/>
    <property type="project" value="TreeGrafter"/>
</dbReference>
<feature type="transmembrane region" description="Helical" evidence="7">
    <location>
        <begin position="99"/>
        <end position="119"/>
    </location>
</feature>